<sequence length="107" mass="10940">MTQLNNTQQVSGPASNLRLTLSADAGNSSLLATIYPPAEPGADGTPPKRAPVDLCCVIDVSGSMDDDAAVPSEQDKPLEVTGLSVMDVTKHAMKTIISSMGEAAAQG</sequence>
<accession>A0ACA9Q7N3</accession>
<name>A0ACA9Q7N3_9GLOM</name>
<keyword evidence="2" id="KW-1185">Reference proteome</keyword>
<evidence type="ECO:0000313" key="2">
    <source>
        <dbReference type="Proteomes" id="UP000789525"/>
    </source>
</evidence>
<dbReference type="Proteomes" id="UP000789525">
    <property type="component" value="Unassembled WGS sequence"/>
</dbReference>
<feature type="non-terminal residue" evidence="1">
    <location>
        <position position="107"/>
    </location>
</feature>
<dbReference type="EMBL" id="CAJVPT010047355">
    <property type="protein sequence ID" value="CAG8739960.1"/>
    <property type="molecule type" value="Genomic_DNA"/>
</dbReference>
<protein>
    <submittedName>
        <fullName evidence="1">12041_t:CDS:1</fullName>
    </submittedName>
</protein>
<proteinExistence type="predicted"/>
<gene>
    <name evidence="1" type="ORF">ACOLOM_LOCUS12124</name>
</gene>
<reference evidence="1" key="1">
    <citation type="submission" date="2021-06" db="EMBL/GenBank/DDBJ databases">
        <authorList>
            <person name="Kallberg Y."/>
            <person name="Tangrot J."/>
            <person name="Rosling A."/>
        </authorList>
    </citation>
    <scope>NUCLEOTIDE SEQUENCE</scope>
    <source>
        <strain evidence="1">CL356</strain>
    </source>
</reference>
<organism evidence="1 2">
    <name type="scientific">Acaulospora colombiana</name>
    <dbReference type="NCBI Taxonomy" id="27376"/>
    <lineage>
        <taxon>Eukaryota</taxon>
        <taxon>Fungi</taxon>
        <taxon>Fungi incertae sedis</taxon>
        <taxon>Mucoromycota</taxon>
        <taxon>Glomeromycotina</taxon>
        <taxon>Glomeromycetes</taxon>
        <taxon>Diversisporales</taxon>
        <taxon>Acaulosporaceae</taxon>
        <taxon>Acaulospora</taxon>
    </lineage>
</organism>
<evidence type="ECO:0000313" key="1">
    <source>
        <dbReference type="EMBL" id="CAG8739960.1"/>
    </source>
</evidence>
<comment type="caution">
    <text evidence="1">The sequence shown here is derived from an EMBL/GenBank/DDBJ whole genome shotgun (WGS) entry which is preliminary data.</text>
</comment>